<comment type="caution">
    <text evidence="3">The sequence shown here is derived from an EMBL/GenBank/DDBJ whole genome shotgun (WGS) entry which is preliminary data.</text>
</comment>
<dbReference type="InterPro" id="IPR008966">
    <property type="entry name" value="Adhesion_dom_sf"/>
</dbReference>
<protein>
    <submittedName>
        <fullName evidence="3">Fimbrial protein</fullName>
    </submittedName>
</protein>
<feature type="signal peptide" evidence="1">
    <location>
        <begin position="1"/>
        <end position="31"/>
    </location>
</feature>
<dbReference type="InterPro" id="IPR000259">
    <property type="entry name" value="Adhesion_dom_fimbrial"/>
</dbReference>
<accession>A0ABT0KI96</accession>
<evidence type="ECO:0000313" key="3">
    <source>
        <dbReference type="EMBL" id="MCL1031288.1"/>
    </source>
</evidence>
<evidence type="ECO:0000256" key="1">
    <source>
        <dbReference type="SAM" id="SignalP"/>
    </source>
</evidence>
<sequence length="186" mass="20189">MKRIIDRYLRPLKGYSLALFLLLAPVYTALAAETDNVHFFGTLIAEPCVIPSGQGEILLDFGTIIDKYLYTYKRTGGKRFELRLTECDLAIAKLVKVTFLGTESSALSGLLAVDASSQAQGIAIGLETLAAEPLPFNKASGKYPLQAGSNVIVMKAYIQGEPKAIAEKTIKRGSFSGTATFKLEYE</sequence>
<evidence type="ECO:0000313" key="4">
    <source>
        <dbReference type="Proteomes" id="UP001165275"/>
    </source>
</evidence>
<keyword evidence="1" id="KW-0732">Signal</keyword>
<dbReference type="RefSeq" id="WP_248947296.1">
    <property type="nucleotide sequence ID" value="NZ_CBCSGY010000021.1"/>
</dbReference>
<dbReference type="Proteomes" id="UP001165275">
    <property type="component" value="Unassembled WGS sequence"/>
</dbReference>
<dbReference type="EMBL" id="JAGQDC010000020">
    <property type="protein sequence ID" value="MCL1031288.1"/>
    <property type="molecule type" value="Genomic_DNA"/>
</dbReference>
<dbReference type="SUPFAM" id="SSF49401">
    <property type="entry name" value="Bacterial adhesins"/>
    <property type="match status" value="1"/>
</dbReference>
<dbReference type="PANTHER" id="PTHR33420:SF9">
    <property type="entry name" value="MINOR FIMBRIAL SUBUNIT"/>
    <property type="match status" value="1"/>
</dbReference>
<dbReference type="PANTHER" id="PTHR33420">
    <property type="entry name" value="FIMBRIAL SUBUNIT ELFA-RELATED"/>
    <property type="match status" value="1"/>
</dbReference>
<evidence type="ECO:0000259" key="2">
    <source>
        <dbReference type="Pfam" id="PF00419"/>
    </source>
</evidence>
<dbReference type="Pfam" id="PF00419">
    <property type="entry name" value="Fimbrial"/>
    <property type="match status" value="1"/>
</dbReference>
<dbReference type="InterPro" id="IPR050263">
    <property type="entry name" value="Bact_Fimbrial_Adh_Pro"/>
</dbReference>
<organism evidence="3 4">
    <name type="scientific">Serratia silvae</name>
    <dbReference type="NCBI Taxonomy" id="2824122"/>
    <lineage>
        <taxon>Bacteria</taxon>
        <taxon>Pseudomonadati</taxon>
        <taxon>Pseudomonadota</taxon>
        <taxon>Gammaproteobacteria</taxon>
        <taxon>Enterobacterales</taxon>
        <taxon>Yersiniaceae</taxon>
        <taxon>Serratia</taxon>
    </lineage>
</organism>
<dbReference type="Gene3D" id="2.60.40.1090">
    <property type="entry name" value="Fimbrial-type adhesion domain"/>
    <property type="match status" value="1"/>
</dbReference>
<gene>
    <name evidence="3" type="ORF">KAJ71_20030</name>
</gene>
<reference evidence="3" key="1">
    <citation type="submission" date="2021-04" db="EMBL/GenBank/DDBJ databases">
        <title>Genome sequence of Serratia sp. arafor3.</title>
        <authorList>
            <person name="Besaury L."/>
        </authorList>
    </citation>
    <scope>NUCLEOTIDE SEQUENCE</scope>
    <source>
        <strain evidence="3">Arafor3</strain>
    </source>
</reference>
<proteinExistence type="predicted"/>
<feature type="chain" id="PRO_5047489604" evidence="1">
    <location>
        <begin position="32"/>
        <end position="186"/>
    </location>
</feature>
<name>A0ABT0KI96_9GAMM</name>
<keyword evidence="4" id="KW-1185">Reference proteome</keyword>
<dbReference type="InterPro" id="IPR036937">
    <property type="entry name" value="Adhesion_dom_fimbrial_sf"/>
</dbReference>
<feature type="domain" description="Fimbrial-type adhesion" evidence="2">
    <location>
        <begin position="38"/>
        <end position="185"/>
    </location>
</feature>